<dbReference type="PANTHER" id="PTHR34135">
    <property type="entry name" value="LYSOZYME"/>
    <property type="match status" value="1"/>
</dbReference>
<comment type="caution">
    <text evidence="4">The sequence shown here is derived from an EMBL/GenBank/DDBJ whole genome shotgun (WGS) entry which is preliminary data.</text>
</comment>
<dbReference type="GO" id="GO:0003796">
    <property type="term" value="F:lysozyme activity"/>
    <property type="evidence" value="ECO:0007669"/>
    <property type="project" value="InterPro"/>
</dbReference>
<dbReference type="GO" id="GO:0016998">
    <property type="term" value="P:cell wall macromolecule catabolic process"/>
    <property type="evidence" value="ECO:0007669"/>
    <property type="project" value="InterPro"/>
</dbReference>
<protein>
    <submittedName>
        <fullName evidence="4">Glycoside hydrolase, family 25</fullName>
    </submittedName>
</protein>
<dbReference type="PROSITE" id="PS51904">
    <property type="entry name" value="GLYCOSYL_HYDROL_F25_2"/>
    <property type="match status" value="1"/>
</dbReference>
<evidence type="ECO:0000313" key="4">
    <source>
        <dbReference type="EMBL" id="ERK39232.1"/>
    </source>
</evidence>
<organism evidence="4 5">
    <name type="scientific">Segatella baroniae F0067</name>
    <dbReference type="NCBI Taxonomy" id="1115809"/>
    <lineage>
        <taxon>Bacteria</taxon>
        <taxon>Pseudomonadati</taxon>
        <taxon>Bacteroidota</taxon>
        <taxon>Bacteroidia</taxon>
        <taxon>Bacteroidales</taxon>
        <taxon>Prevotellaceae</taxon>
        <taxon>Segatella</taxon>
    </lineage>
</organism>
<dbReference type="GO" id="GO:0009253">
    <property type="term" value="P:peptidoglycan catabolic process"/>
    <property type="evidence" value="ECO:0007669"/>
    <property type="project" value="InterPro"/>
</dbReference>
<dbReference type="Proteomes" id="UP000016648">
    <property type="component" value="Unassembled WGS sequence"/>
</dbReference>
<dbReference type="SUPFAM" id="SSF51445">
    <property type="entry name" value="(Trans)glycosidases"/>
    <property type="match status" value="1"/>
</dbReference>
<evidence type="ECO:0000256" key="2">
    <source>
        <dbReference type="ARBA" id="ARBA00022801"/>
    </source>
</evidence>
<evidence type="ECO:0000313" key="5">
    <source>
        <dbReference type="Proteomes" id="UP000016648"/>
    </source>
</evidence>
<keyword evidence="5" id="KW-1185">Reference proteome</keyword>
<dbReference type="InterPro" id="IPR002053">
    <property type="entry name" value="Glyco_hydro_25"/>
</dbReference>
<dbReference type="InterPro" id="IPR017853">
    <property type="entry name" value="GH"/>
</dbReference>
<dbReference type="SMART" id="SM00641">
    <property type="entry name" value="Glyco_25"/>
    <property type="match status" value="1"/>
</dbReference>
<sequence length="215" mass="25592">MYGDPKYPDGFEIHGIDISHYQGDIEWDKLQHAMIEGCPLRFIIIKSTEGASRIDENFYDNFENARNYGYIRGAYHFWSIHSSARDQAYFFLKKVHLKEGDLPPVLDIEHKPADVSVEDFQTDVLTWLHIVEDRYHVKPIIYTYYKFKQQYLSKPVFDDYPYWIAHYYVDKVEYKGPWKFWQHTDAGQLPGIKGYIDFNIYNGSFYDLKKLTIGK</sequence>
<dbReference type="InterPro" id="IPR018077">
    <property type="entry name" value="Glyco_hydro_fam25_subgr"/>
</dbReference>
<gene>
    <name evidence="4" type="ORF">HMPREF9135_1975</name>
</gene>
<dbReference type="Gene3D" id="3.20.20.80">
    <property type="entry name" value="Glycosidases"/>
    <property type="match status" value="1"/>
</dbReference>
<dbReference type="Pfam" id="PF01183">
    <property type="entry name" value="Glyco_hydro_25"/>
    <property type="match status" value="1"/>
</dbReference>
<proteinExistence type="inferred from homology"/>
<name>U2QK89_9BACT</name>
<dbReference type="PANTHER" id="PTHR34135:SF2">
    <property type="entry name" value="LYSOZYME"/>
    <property type="match status" value="1"/>
</dbReference>
<dbReference type="AlphaFoldDB" id="U2QK89"/>
<comment type="similarity">
    <text evidence="1">Belongs to the glycosyl hydrolase 25 family.</text>
</comment>
<keyword evidence="3" id="KW-0326">Glycosidase</keyword>
<dbReference type="PATRIC" id="fig|1115809.3.peg.1467"/>
<evidence type="ECO:0000256" key="1">
    <source>
        <dbReference type="ARBA" id="ARBA00010646"/>
    </source>
</evidence>
<reference evidence="4 5" key="1">
    <citation type="submission" date="2013-08" db="EMBL/GenBank/DDBJ databases">
        <authorList>
            <person name="Durkin A.S."/>
            <person name="Haft D.R."/>
            <person name="McCorrison J."/>
            <person name="Torralba M."/>
            <person name="Gillis M."/>
            <person name="Haft D.H."/>
            <person name="Methe B."/>
            <person name="Sutton G."/>
            <person name="Nelson K.E."/>
        </authorList>
    </citation>
    <scope>NUCLEOTIDE SEQUENCE [LARGE SCALE GENOMIC DNA]</scope>
    <source>
        <strain evidence="4 5">F0067</strain>
    </source>
</reference>
<dbReference type="GO" id="GO:0016052">
    <property type="term" value="P:carbohydrate catabolic process"/>
    <property type="evidence" value="ECO:0007669"/>
    <property type="project" value="TreeGrafter"/>
</dbReference>
<accession>U2QK89</accession>
<dbReference type="EMBL" id="AWEY01000026">
    <property type="protein sequence ID" value="ERK39232.1"/>
    <property type="molecule type" value="Genomic_DNA"/>
</dbReference>
<keyword evidence="2 4" id="KW-0378">Hydrolase</keyword>
<evidence type="ECO:0000256" key="3">
    <source>
        <dbReference type="ARBA" id="ARBA00023295"/>
    </source>
</evidence>